<evidence type="ECO:0000256" key="4">
    <source>
        <dbReference type="ARBA" id="ARBA00023163"/>
    </source>
</evidence>
<evidence type="ECO:0000313" key="8">
    <source>
        <dbReference type="Proteomes" id="UP000316199"/>
    </source>
</evidence>
<dbReference type="NCBIfam" id="TIGR02937">
    <property type="entry name" value="sigma70-ECF"/>
    <property type="match status" value="1"/>
</dbReference>
<evidence type="ECO:0000259" key="6">
    <source>
        <dbReference type="Pfam" id="PF08281"/>
    </source>
</evidence>
<organism evidence="7 8">
    <name type="scientific">OM182 bacterium</name>
    <dbReference type="NCBI Taxonomy" id="2510334"/>
    <lineage>
        <taxon>Bacteria</taxon>
        <taxon>Pseudomonadati</taxon>
        <taxon>Pseudomonadota</taxon>
        <taxon>Gammaproteobacteria</taxon>
        <taxon>OMG group</taxon>
        <taxon>OM182 clade</taxon>
    </lineage>
</organism>
<evidence type="ECO:0000256" key="2">
    <source>
        <dbReference type="ARBA" id="ARBA00023015"/>
    </source>
</evidence>
<dbReference type="GO" id="GO:0003677">
    <property type="term" value="F:DNA binding"/>
    <property type="evidence" value="ECO:0007669"/>
    <property type="project" value="InterPro"/>
</dbReference>
<dbReference type="AlphaFoldDB" id="A0A520S315"/>
<dbReference type="InterPro" id="IPR013325">
    <property type="entry name" value="RNA_pol_sigma_r2"/>
</dbReference>
<feature type="domain" description="RNA polymerase sigma factor 70 region 4 type 2" evidence="6">
    <location>
        <begin position="119"/>
        <end position="170"/>
    </location>
</feature>
<dbReference type="Proteomes" id="UP000316199">
    <property type="component" value="Unassembled WGS sequence"/>
</dbReference>
<evidence type="ECO:0000259" key="5">
    <source>
        <dbReference type="Pfam" id="PF04542"/>
    </source>
</evidence>
<dbReference type="Pfam" id="PF04542">
    <property type="entry name" value="Sigma70_r2"/>
    <property type="match status" value="1"/>
</dbReference>
<dbReference type="GO" id="GO:0006352">
    <property type="term" value="P:DNA-templated transcription initiation"/>
    <property type="evidence" value="ECO:0007669"/>
    <property type="project" value="InterPro"/>
</dbReference>
<dbReference type="Pfam" id="PF08281">
    <property type="entry name" value="Sigma70_r4_2"/>
    <property type="match status" value="1"/>
</dbReference>
<sequence length="176" mass="20042">MSNETNVSNTEKQAKHLEDLSKRYRPALSRYFGKRAFQQADVEDLVQEVLVRLAVRGDGSDIEKPEAYLMRTATNVWRDFLRKKRTHAQDFHDEFIEDQHSSAENGPDSVLTGEESVGAIISALNDLPPRTRQIFVLCRIEGLRHKRIAHRLGLSVSAIEKHMIKAIAHLSGQLKK</sequence>
<dbReference type="InterPro" id="IPR013249">
    <property type="entry name" value="RNA_pol_sigma70_r4_t2"/>
</dbReference>
<reference evidence="7 8" key="1">
    <citation type="submission" date="2019-02" db="EMBL/GenBank/DDBJ databases">
        <title>Prokaryotic population dynamics and viral predation in marine succession experiment using metagenomics: the confinement effect.</title>
        <authorList>
            <person name="Haro-Moreno J.M."/>
            <person name="Rodriguez-Valera F."/>
            <person name="Lopez-Perez M."/>
        </authorList>
    </citation>
    <scope>NUCLEOTIDE SEQUENCE [LARGE SCALE GENOMIC DNA]</scope>
    <source>
        <strain evidence="7">MED-G157</strain>
    </source>
</reference>
<feature type="domain" description="RNA polymerase sigma-70 region 2" evidence="5">
    <location>
        <begin position="22"/>
        <end position="85"/>
    </location>
</feature>
<keyword evidence="3" id="KW-0731">Sigma factor</keyword>
<comment type="caution">
    <text evidence="7">The sequence shown here is derived from an EMBL/GenBank/DDBJ whole genome shotgun (WGS) entry which is preliminary data.</text>
</comment>
<evidence type="ECO:0000256" key="1">
    <source>
        <dbReference type="ARBA" id="ARBA00010641"/>
    </source>
</evidence>
<evidence type="ECO:0000256" key="3">
    <source>
        <dbReference type="ARBA" id="ARBA00023082"/>
    </source>
</evidence>
<evidence type="ECO:0000313" key="7">
    <source>
        <dbReference type="EMBL" id="RZO76865.1"/>
    </source>
</evidence>
<protein>
    <submittedName>
        <fullName evidence="7">RNA polymerase sigma factor</fullName>
    </submittedName>
</protein>
<dbReference type="InterPro" id="IPR036388">
    <property type="entry name" value="WH-like_DNA-bd_sf"/>
</dbReference>
<dbReference type="SUPFAM" id="SSF88659">
    <property type="entry name" value="Sigma3 and sigma4 domains of RNA polymerase sigma factors"/>
    <property type="match status" value="1"/>
</dbReference>
<accession>A0A520S315</accession>
<dbReference type="Gene3D" id="1.10.1740.10">
    <property type="match status" value="1"/>
</dbReference>
<dbReference type="InterPro" id="IPR014284">
    <property type="entry name" value="RNA_pol_sigma-70_dom"/>
</dbReference>
<keyword evidence="4" id="KW-0804">Transcription</keyword>
<comment type="similarity">
    <text evidence="1">Belongs to the sigma-70 factor family. ECF subfamily.</text>
</comment>
<dbReference type="InterPro" id="IPR013324">
    <property type="entry name" value="RNA_pol_sigma_r3/r4-like"/>
</dbReference>
<dbReference type="CDD" id="cd06171">
    <property type="entry name" value="Sigma70_r4"/>
    <property type="match status" value="1"/>
</dbReference>
<name>A0A520S315_9GAMM</name>
<dbReference type="EMBL" id="SHAG01000007">
    <property type="protein sequence ID" value="RZO76865.1"/>
    <property type="molecule type" value="Genomic_DNA"/>
</dbReference>
<dbReference type="PANTHER" id="PTHR43133">
    <property type="entry name" value="RNA POLYMERASE ECF-TYPE SIGMA FACTO"/>
    <property type="match status" value="1"/>
</dbReference>
<dbReference type="InterPro" id="IPR007627">
    <property type="entry name" value="RNA_pol_sigma70_r2"/>
</dbReference>
<dbReference type="Gene3D" id="1.10.10.10">
    <property type="entry name" value="Winged helix-like DNA-binding domain superfamily/Winged helix DNA-binding domain"/>
    <property type="match status" value="1"/>
</dbReference>
<dbReference type="SUPFAM" id="SSF88946">
    <property type="entry name" value="Sigma2 domain of RNA polymerase sigma factors"/>
    <property type="match status" value="1"/>
</dbReference>
<dbReference type="GO" id="GO:0016987">
    <property type="term" value="F:sigma factor activity"/>
    <property type="evidence" value="ECO:0007669"/>
    <property type="project" value="UniProtKB-KW"/>
</dbReference>
<dbReference type="PANTHER" id="PTHR43133:SF63">
    <property type="entry name" value="RNA POLYMERASE SIGMA FACTOR FECI-RELATED"/>
    <property type="match status" value="1"/>
</dbReference>
<gene>
    <name evidence="7" type="ORF">EVA68_03210</name>
</gene>
<keyword evidence="2" id="KW-0805">Transcription regulation</keyword>
<dbReference type="InterPro" id="IPR039425">
    <property type="entry name" value="RNA_pol_sigma-70-like"/>
</dbReference>
<proteinExistence type="inferred from homology"/>